<feature type="region of interest" description="Disordered" evidence="1">
    <location>
        <begin position="36"/>
        <end position="63"/>
    </location>
</feature>
<dbReference type="PANTHER" id="PTHR46136">
    <property type="entry name" value="TRANSCRIPTION FACTOR GTE8"/>
    <property type="match status" value="1"/>
</dbReference>
<protein>
    <submittedName>
        <fullName evidence="2">Uncharacterized protein</fullName>
    </submittedName>
</protein>
<dbReference type="PANTHER" id="PTHR46136:SF33">
    <property type="entry name" value="TRANSCRIPTION FACTOR GTE10"/>
    <property type="match status" value="1"/>
</dbReference>
<sequence>MRFSRTTKAWVESILSNQPCKPLKTKTSVNVMIGHGKTTQQKHSKLTTNPLSSSSTFSSSREVVSGPLKNPIPLLSDFDSDIETWFVGQESKRVKRETISTKMADIDVHGLSGYGGKPGLKKKLESGLKKKVDGGLASKKNKVDYRLGVKRKFEGASGLNKEVEGGDHGLLCTPSTSREVSSSQSQSCCETPVTVLRPHLCRASPVKATSASNHEINNDLSPRRAARVAMLKTRFANTILKAEHHSALYTTTITTEAKNERLGAAEAEIMRANEFIKKQRQRDREAARLALEEMEKHVVIEDNFKTMRDFHMLISGTKTIDFGRLLLGEIVYSDH</sequence>
<name>A0A6J5TJ20_PRUAR</name>
<proteinExistence type="predicted"/>
<dbReference type="EMBL" id="CAEKDK010000001">
    <property type="protein sequence ID" value="CAB4263589.1"/>
    <property type="molecule type" value="Genomic_DNA"/>
</dbReference>
<reference evidence="2 3" key="1">
    <citation type="submission" date="2020-05" db="EMBL/GenBank/DDBJ databases">
        <authorList>
            <person name="Campoy J."/>
            <person name="Schneeberger K."/>
            <person name="Spophaly S."/>
        </authorList>
    </citation>
    <scope>NUCLEOTIDE SEQUENCE [LARGE SCALE GENOMIC DNA]</scope>
    <source>
        <strain evidence="2">PruArmRojPasFocal</strain>
    </source>
</reference>
<dbReference type="Proteomes" id="UP000507222">
    <property type="component" value="Unassembled WGS sequence"/>
</dbReference>
<evidence type="ECO:0000256" key="1">
    <source>
        <dbReference type="SAM" id="MobiDB-lite"/>
    </source>
</evidence>
<evidence type="ECO:0000313" key="3">
    <source>
        <dbReference type="Proteomes" id="UP000507222"/>
    </source>
</evidence>
<accession>A0A6J5TJ20</accession>
<dbReference type="InterPro" id="IPR052442">
    <property type="entry name" value="Env_Response_Regulator"/>
</dbReference>
<evidence type="ECO:0000313" key="2">
    <source>
        <dbReference type="EMBL" id="CAB4263589.1"/>
    </source>
</evidence>
<gene>
    <name evidence="2" type="ORF">CURHAP_LOCUS4118</name>
</gene>
<organism evidence="2 3">
    <name type="scientific">Prunus armeniaca</name>
    <name type="common">Apricot</name>
    <name type="synonym">Armeniaca vulgaris</name>
    <dbReference type="NCBI Taxonomy" id="36596"/>
    <lineage>
        <taxon>Eukaryota</taxon>
        <taxon>Viridiplantae</taxon>
        <taxon>Streptophyta</taxon>
        <taxon>Embryophyta</taxon>
        <taxon>Tracheophyta</taxon>
        <taxon>Spermatophyta</taxon>
        <taxon>Magnoliopsida</taxon>
        <taxon>eudicotyledons</taxon>
        <taxon>Gunneridae</taxon>
        <taxon>Pentapetalae</taxon>
        <taxon>rosids</taxon>
        <taxon>fabids</taxon>
        <taxon>Rosales</taxon>
        <taxon>Rosaceae</taxon>
        <taxon>Amygdaloideae</taxon>
        <taxon>Amygdaleae</taxon>
        <taxon>Prunus</taxon>
    </lineage>
</organism>
<dbReference type="AlphaFoldDB" id="A0A6J5TJ20"/>